<dbReference type="AlphaFoldDB" id="A0AAE0M2T8"/>
<name>A0AAE0M2T8_9PEZI</name>
<evidence type="ECO:0000313" key="1">
    <source>
        <dbReference type="EMBL" id="KAK3317251.1"/>
    </source>
</evidence>
<protein>
    <submittedName>
        <fullName evidence="1">Uncharacterized protein</fullName>
    </submittedName>
</protein>
<proteinExistence type="predicted"/>
<gene>
    <name evidence="1" type="ORF">B0T19DRAFT_468780</name>
</gene>
<organism evidence="1 2">
    <name type="scientific">Cercophora scortea</name>
    <dbReference type="NCBI Taxonomy" id="314031"/>
    <lineage>
        <taxon>Eukaryota</taxon>
        <taxon>Fungi</taxon>
        <taxon>Dikarya</taxon>
        <taxon>Ascomycota</taxon>
        <taxon>Pezizomycotina</taxon>
        <taxon>Sordariomycetes</taxon>
        <taxon>Sordariomycetidae</taxon>
        <taxon>Sordariales</taxon>
        <taxon>Lasiosphaeriaceae</taxon>
        <taxon>Cercophora</taxon>
    </lineage>
</organism>
<comment type="caution">
    <text evidence="1">The sequence shown here is derived from an EMBL/GenBank/DDBJ whole genome shotgun (WGS) entry which is preliminary data.</text>
</comment>
<evidence type="ECO:0000313" key="2">
    <source>
        <dbReference type="Proteomes" id="UP001286456"/>
    </source>
</evidence>
<keyword evidence="2" id="KW-1185">Reference proteome</keyword>
<dbReference type="PANTHER" id="PTHR36847">
    <property type="entry name" value="AMIDOLIGASE ENZYME"/>
    <property type="match status" value="1"/>
</dbReference>
<dbReference type="EMBL" id="JAUEPO010000007">
    <property type="protein sequence ID" value="KAK3317251.1"/>
    <property type="molecule type" value="Genomic_DNA"/>
</dbReference>
<reference evidence="1" key="1">
    <citation type="journal article" date="2023" name="Mol. Phylogenet. Evol.">
        <title>Genome-scale phylogeny and comparative genomics of the fungal order Sordariales.</title>
        <authorList>
            <person name="Hensen N."/>
            <person name="Bonometti L."/>
            <person name="Westerberg I."/>
            <person name="Brannstrom I.O."/>
            <person name="Guillou S."/>
            <person name="Cros-Aarteil S."/>
            <person name="Calhoun S."/>
            <person name="Haridas S."/>
            <person name="Kuo A."/>
            <person name="Mondo S."/>
            <person name="Pangilinan J."/>
            <person name="Riley R."/>
            <person name="LaButti K."/>
            <person name="Andreopoulos B."/>
            <person name="Lipzen A."/>
            <person name="Chen C."/>
            <person name="Yan M."/>
            <person name="Daum C."/>
            <person name="Ng V."/>
            <person name="Clum A."/>
            <person name="Steindorff A."/>
            <person name="Ohm R.A."/>
            <person name="Martin F."/>
            <person name="Silar P."/>
            <person name="Natvig D.O."/>
            <person name="Lalanne C."/>
            <person name="Gautier V."/>
            <person name="Ament-Velasquez S.L."/>
            <person name="Kruys A."/>
            <person name="Hutchinson M.I."/>
            <person name="Powell A.J."/>
            <person name="Barry K."/>
            <person name="Miller A.N."/>
            <person name="Grigoriev I.V."/>
            <person name="Debuchy R."/>
            <person name="Gladieux P."/>
            <person name="Hiltunen Thoren M."/>
            <person name="Johannesson H."/>
        </authorList>
    </citation>
    <scope>NUCLEOTIDE SEQUENCE</scope>
    <source>
        <strain evidence="1">SMH4131-1</strain>
    </source>
</reference>
<accession>A0AAE0M2T8</accession>
<dbReference type="Proteomes" id="UP001286456">
    <property type="component" value="Unassembled WGS sequence"/>
</dbReference>
<dbReference type="PANTHER" id="PTHR36847:SF1">
    <property type="entry name" value="AMIDOLIGASE ENZYME"/>
    <property type="match status" value="1"/>
</dbReference>
<reference evidence="1" key="2">
    <citation type="submission" date="2023-06" db="EMBL/GenBank/DDBJ databases">
        <authorList>
            <consortium name="Lawrence Berkeley National Laboratory"/>
            <person name="Haridas S."/>
            <person name="Hensen N."/>
            <person name="Bonometti L."/>
            <person name="Westerberg I."/>
            <person name="Brannstrom I.O."/>
            <person name="Guillou S."/>
            <person name="Cros-Aarteil S."/>
            <person name="Calhoun S."/>
            <person name="Kuo A."/>
            <person name="Mondo S."/>
            <person name="Pangilinan J."/>
            <person name="Riley R."/>
            <person name="Labutti K."/>
            <person name="Andreopoulos B."/>
            <person name="Lipzen A."/>
            <person name="Chen C."/>
            <person name="Yanf M."/>
            <person name="Daum C."/>
            <person name="Ng V."/>
            <person name="Clum A."/>
            <person name="Steindorff A."/>
            <person name="Ohm R."/>
            <person name="Martin F."/>
            <person name="Silar P."/>
            <person name="Natvig D."/>
            <person name="Lalanne C."/>
            <person name="Gautier V."/>
            <person name="Ament-Velasquez S.L."/>
            <person name="Kruys A."/>
            <person name="Hutchinson M.I."/>
            <person name="Powell A.J."/>
            <person name="Barry K."/>
            <person name="Miller A.N."/>
            <person name="Grigoriev I.V."/>
            <person name="Debuchy R."/>
            <person name="Gladieux P."/>
            <person name="Thoren M.H."/>
            <person name="Johannesson H."/>
        </authorList>
    </citation>
    <scope>NUCLEOTIDE SEQUENCE</scope>
    <source>
        <strain evidence="1">SMH4131-1</strain>
    </source>
</reference>
<sequence length="426" mass="47902">MADARDSPAISRPDILVGFDFDFLLAASQPGLNHHPEDKRHCFVFPPGPPESEIQVSHQVFIARSITGLVEAGIHSPALGLKSFPGAQQRPPREPLVTVAPATLYKRPVRPPGAAGREWMDMRYDWLAIRVRMRPINEFDLEMGEVDAMFIALRSNLKMQIDHSCDFRVLVTHAGNLGLDLLTLKKTLTLVWLIEDLLFSLCAPYRRWRFEGALSFRNLTQWLTEDPSELGPSALDDEFVLHVPTSISLPSSFRARLNRLWSTCDPEALAQIVQALSFSVSVKAVDGSVALEFRMFEGTLDPGLAKMWAEVCTALVRKGGESTETYRGLLQKVLIRARTYQSSDGCSPMDSILADLGVHKTVVADWKRKRKWSEDRLYVDEPRPWIMDEAYRNQAFLPRLENDEFAMFSASPLGWPMGPNKNTGHG</sequence>